<reference evidence="2" key="1">
    <citation type="submission" date="2016-12" db="EMBL/GenBank/DDBJ databases">
        <authorList>
            <person name="Song W.-J."/>
            <person name="Kurnit D.M."/>
        </authorList>
    </citation>
    <scope>NUCLEOTIDE SEQUENCE</scope>
</reference>
<feature type="signal peptide" evidence="1">
    <location>
        <begin position="1"/>
        <end position="20"/>
    </location>
</feature>
<organism evidence="2">
    <name type="scientific">Eriocheir sinensis</name>
    <name type="common">Chinese mitten crab</name>
    <dbReference type="NCBI Taxonomy" id="95602"/>
    <lineage>
        <taxon>Eukaryota</taxon>
        <taxon>Metazoa</taxon>
        <taxon>Ecdysozoa</taxon>
        <taxon>Arthropoda</taxon>
        <taxon>Crustacea</taxon>
        <taxon>Multicrustacea</taxon>
        <taxon>Malacostraca</taxon>
        <taxon>Eumalacostraca</taxon>
        <taxon>Eucarida</taxon>
        <taxon>Decapoda</taxon>
        <taxon>Pleocyemata</taxon>
        <taxon>Brachyura</taxon>
        <taxon>Eubrachyura</taxon>
        <taxon>Grapsoidea</taxon>
        <taxon>Varunidae</taxon>
        <taxon>Eriocheir</taxon>
    </lineage>
</organism>
<accession>A0A2D1N520</accession>
<proteinExistence type="evidence at transcript level"/>
<sequence length="199" mass="22330">MLMKIVLVAAVVIAFDLGVAEIDKGCMNRNDRKHNRDLLKTTRCLDPQPSLVQLPVPEGFDYVMPSVVTLPQCTGLSCSAFPERCLPMSGQTLNHTYKVYARSRNGIKPVCAKVTVQEHLACECRCDERACPSNRVFNIETCDCECNPHLGTRCNARREVYGEEVMWSKSMCSCECDNVEECGSNQFWDPDKCECAAIY</sequence>
<dbReference type="EMBL" id="KY356888">
    <property type="protein sequence ID" value="ATO74511.1"/>
    <property type="molecule type" value="mRNA"/>
</dbReference>
<dbReference type="AlphaFoldDB" id="A0A2D1N520"/>
<dbReference type="SUPFAM" id="SSF57501">
    <property type="entry name" value="Cystine-knot cytokines"/>
    <property type="match status" value="1"/>
</dbReference>
<feature type="chain" id="PRO_5013871022" evidence="1">
    <location>
        <begin position="21"/>
        <end position="199"/>
    </location>
</feature>
<keyword evidence="1" id="KW-0732">Signal</keyword>
<evidence type="ECO:0000313" key="2">
    <source>
        <dbReference type="EMBL" id="ATO74511.1"/>
    </source>
</evidence>
<dbReference type="OrthoDB" id="6346729at2759"/>
<name>A0A2D1N520_ERISI</name>
<protein>
    <submittedName>
        <fullName evidence="2">PDGF/VEGF-related factor</fullName>
    </submittedName>
</protein>
<dbReference type="InterPro" id="IPR029034">
    <property type="entry name" value="Cystine-knot_cytokine"/>
</dbReference>
<dbReference type="Gene3D" id="2.10.90.10">
    <property type="entry name" value="Cystine-knot cytokines"/>
    <property type="match status" value="1"/>
</dbReference>
<evidence type="ECO:0000256" key="1">
    <source>
        <dbReference type="SAM" id="SignalP"/>
    </source>
</evidence>